<keyword evidence="2" id="KW-1185">Reference proteome</keyword>
<proteinExistence type="predicted"/>
<evidence type="ECO:0000259" key="1">
    <source>
        <dbReference type="Pfam" id="PF07735"/>
    </source>
</evidence>
<dbReference type="Pfam" id="PF07735">
    <property type="entry name" value="FBA_2"/>
    <property type="match status" value="1"/>
</dbReference>
<dbReference type="PANTHER" id="PTHR21503">
    <property type="entry name" value="F-BOX-CONTAINING HYPOTHETICAL PROTEIN C.ELEGANS"/>
    <property type="match status" value="1"/>
</dbReference>
<dbReference type="InterPro" id="IPR012885">
    <property type="entry name" value="F-box_Sdz-33"/>
</dbReference>
<evidence type="ECO:0000313" key="2">
    <source>
        <dbReference type="Proteomes" id="UP000095282"/>
    </source>
</evidence>
<dbReference type="AlphaFoldDB" id="A0A1I7TUL4"/>
<dbReference type="WBParaSite" id="Csp11.Scaffold629.g11943.t1">
    <property type="protein sequence ID" value="Csp11.Scaffold629.g11943.t1"/>
    <property type="gene ID" value="Csp11.Scaffold629.g11943"/>
</dbReference>
<reference evidence="3" key="1">
    <citation type="submission" date="2016-11" db="UniProtKB">
        <authorList>
            <consortium name="WormBaseParasite"/>
        </authorList>
    </citation>
    <scope>IDENTIFICATION</scope>
</reference>
<evidence type="ECO:0000313" key="3">
    <source>
        <dbReference type="WBParaSite" id="Csp11.Scaffold629.g11943.t1"/>
    </source>
</evidence>
<accession>A0A1I7TUL4</accession>
<organism evidence="2 3">
    <name type="scientific">Caenorhabditis tropicalis</name>
    <dbReference type="NCBI Taxonomy" id="1561998"/>
    <lineage>
        <taxon>Eukaryota</taxon>
        <taxon>Metazoa</taxon>
        <taxon>Ecdysozoa</taxon>
        <taxon>Nematoda</taxon>
        <taxon>Chromadorea</taxon>
        <taxon>Rhabditida</taxon>
        <taxon>Rhabditina</taxon>
        <taxon>Rhabditomorpha</taxon>
        <taxon>Rhabditoidea</taxon>
        <taxon>Rhabditidae</taxon>
        <taxon>Peloderinae</taxon>
        <taxon>Caenorhabditis</taxon>
    </lineage>
</organism>
<dbReference type="Proteomes" id="UP000095282">
    <property type="component" value="Unplaced"/>
</dbReference>
<protein>
    <submittedName>
        <fullName evidence="3">FBA_2 domain-containing protein</fullName>
    </submittedName>
</protein>
<name>A0A1I7TUL4_9PELO</name>
<feature type="domain" description="Sdz-33 F-box" evidence="1">
    <location>
        <begin position="34"/>
        <end position="83"/>
    </location>
</feature>
<dbReference type="PANTHER" id="PTHR21503:SF8">
    <property type="entry name" value="F-BOX ASSOCIATED DOMAIN-CONTAINING PROTEIN-RELATED"/>
    <property type="match status" value="1"/>
</dbReference>
<sequence>MPQENVQVDVFPLLRLPLVAKEHVLCMMTPFELSKFINYEHLLRVKARNIVLKGSILTNQEINRFLKSWMACESHLDLESFKINASGFNPMKEIIMDVPHEVAIGLDAISEKFPSYITLTSGYNIKRSDGKEATVCLSQWYDMFLLIH</sequence>